<dbReference type="SUPFAM" id="SSF161098">
    <property type="entry name" value="MetI-like"/>
    <property type="match status" value="2"/>
</dbReference>
<dbReference type="RefSeq" id="WP_314012834.1">
    <property type="nucleotide sequence ID" value="NZ_JAVTTP010000001.1"/>
</dbReference>
<comment type="subcellular location">
    <subcellularLocation>
        <location evidence="1">Cell inner membrane</location>
        <topology evidence="1">Multi-pass membrane protein</topology>
    </subcellularLocation>
    <subcellularLocation>
        <location evidence="8">Cell membrane</location>
        <topology evidence="8">Multi-pass membrane protein</topology>
    </subcellularLocation>
</comment>
<evidence type="ECO:0000256" key="6">
    <source>
        <dbReference type="ARBA" id="ARBA00022989"/>
    </source>
</evidence>
<evidence type="ECO:0000256" key="8">
    <source>
        <dbReference type="RuleBase" id="RU363032"/>
    </source>
</evidence>
<keyword evidence="2 8" id="KW-0813">Transport</keyword>
<feature type="transmembrane region" description="Helical" evidence="8">
    <location>
        <begin position="465"/>
        <end position="482"/>
    </location>
</feature>
<dbReference type="InterPro" id="IPR035906">
    <property type="entry name" value="MetI-like_sf"/>
</dbReference>
<feature type="transmembrane region" description="Helical" evidence="8">
    <location>
        <begin position="58"/>
        <end position="82"/>
    </location>
</feature>
<evidence type="ECO:0000256" key="5">
    <source>
        <dbReference type="ARBA" id="ARBA00022692"/>
    </source>
</evidence>
<comment type="caution">
    <text evidence="10">The sequence shown here is derived from an EMBL/GenBank/DDBJ whole genome shotgun (WGS) entry which is preliminary data.</text>
</comment>
<evidence type="ECO:0000259" key="9">
    <source>
        <dbReference type="PROSITE" id="PS50928"/>
    </source>
</evidence>
<dbReference type="PANTHER" id="PTHR43357:SF3">
    <property type="entry name" value="FE(3+)-TRANSPORT SYSTEM PERMEASE PROTEIN FBPB 2"/>
    <property type="match status" value="1"/>
</dbReference>
<dbReference type="Pfam" id="PF00528">
    <property type="entry name" value="BPD_transp_1"/>
    <property type="match status" value="2"/>
</dbReference>
<reference evidence="10 11" key="1">
    <citation type="submission" date="2023-09" db="EMBL/GenBank/DDBJ databases">
        <title>Novel taxa isolated from Blanes Bay.</title>
        <authorList>
            <person name="Rey-Velasco X."/>
            <person name="Lucena T."/>
        </authorList>
    </citation>
    <scope>NUCLEOTIDE SEQUENCE [LARGE SCALE GENOMIC DNA]</scope>
    <source>
        <strain evidence="10 11">S334</strain>
    </source>
</reference>
<name>A0ABU3L222_9FLAO</name>
<feature type="transmembrane region" description="Helical" evidence="8">
    <location>
        <begin position="240"/>
        <end position="258"/>
    </location>
</feature>
<feature type="domain" description="ABC transmembrane type-1" evidence="9">
    <location>
        <begin position="54"/>
        <end position="259"/>
    </location>
</feature>
<keyword evidence="3" id="KW-1003">Cell membrane</keyword>
<feature type="transmembrane region" description="Helical" evidence="8">
    <location>
        <begin position="408"/>
        <end position="432"/>
    </location>
</feature>
<feature type="transmembrane region" description="Helical" evidence="8">
    <location>
        <begin position="290"/>
        <end position="315"/>
    </location>
</feature>
<dbReference type="CDD" id="cd06261">
    <property type="entry name" value="TM_PBP2"/>
    <property type="match status" value="2"/>
</dbReference>
<evidence type="ECO:0000313" key="11">
    <source>
        <dbReference type="Proteomes" id="UP001250656"/>
    </source>
</evidence>
<dbReference type="InterPro" id="IPR000515">
    <property type="entry name" value="MetI-like"/>
</dbReference>
<dbReference type="Proteomes" id="UP001250656">
    <property type="component" value="Unassembled WGS sequence"/>
</dbReference>
<accession>A0ABU3L222</accession>
<evidence type="ECO:0000256" key="4">
    <source>
        <dbReference type="ARBA" id="ARBA00022519"/>
    </source>
</evidence>
<proteinExistence type="inferred from homology"/>
<feature type="transmembrane region" description="Helical" evidence="8">
    <location>
        <begin position="335"/>
        <end position="355"/>
    </location>
</feature>
<dbReference type="PROSITE" id="PS50928">
    <property type="entry name" value="ABC_TM1"/>
    <property type="match status" value="2"/>
</dbReference>
<evidence type="ECO:0000256" key="1">
    <source>
        <dbReference type="ARBA" id="ARBA00004429"/>
    </source>
</evidence>
<comment type="similarity">
    <text evidence="8">Belongs to the binding-protein-dependent transport system permease family.</text>
</comment>
<feature type="transmembrane region" description="Helical" evidence="8">
    <location>
        <begin position="189"/>
        <end position="210"/>
    </location>
</feature>
<feature type="domain" description="ABC transmembrane type-1" evidence="9">
    <location>
        <begin position="331"/>
        <end position="533"/>
    </location>
</feature>
<keyword evidence="7 8" id="KW-0472">Membrane</keyword>
<organism evidence="10 11">
    <name type="scientific">Pricia mediterranea</name>
    <dbReference type="NCBI Taxonomy" id="3076079"/>
    <lineage>
        <taxon>Bacteria</taxon>
        <taxon>Pseudomonadati</taxon>
        <taxon>Bacteroidota</taxon>
        <taxon>Flavobacteriia</taxon>
        <taxon>Flavobacteriales</taxon>
        <taxon>Flavobacteriaceae</taxon>
        <taxon>Pricia</taxon>
    </lineage>
</organism>
<protein>
    <submittedName>
        <fullName evidence="10">Iron ABC transporter permease</fullName>
    </submittedName>
</protein>
<keyword evidence="6 8" id="KW-1133">Transmembrane helix</keyword>
<dbReference type="Gene3D" id="1.10.3720.10">
    <property type="entry name" value="MetI-like"/>
    <property type="match status" value="2"/>
</dbReference>
<sequence>MAKRTTYWWNKWTGAAIVILLLVLTPIFTILVKLFDRPGEHWQHIASTLLPSYFGDSILLLLGVGSLTFLIGVSMAWLVSVYDFPGRRYFEWLLILPLAFPSYMMGYSYVGILEYTGPVQAFFRNTLDIHFTGAIIDIMNLPGAIFILSVSLFPYVYVICRASFMRQSTAMQEAALLLGSNRMQMFTKIALPMARPAVAGGIALVGMEVLNDYGTVKYFGVNTFTTGIFRAWFSFGDINTAIYLSAILTVMVLVLIWLENIQRGGRNWNVGRGSSKPAIRIRPQRKGTRGLYTALCLAVLSISFIFPLAQLFYWVSLTWRDVVDAEFGILIFRSFSLAIGSAVAIAVISIFLLYATRLSPLRWTKHIARTASLGYAIPGAVIAVGVMIPMMELDRSIKWAVSDQFGMILSGTLFILVVAYIVRFMAVGYNAIDAGFQKTGASVNEVARSLGASPLRTLWKIDLPLIKNSIAGAVLLAFVDILKELPLTLILRPFNFHTLATKAFDMATNEMIAESANASLVVVLTGVVPIILLNNALSQRHGKAKKTQPRVI</sequence>
<evidence type="ECO:0000256" key="2">
    <source>
        <dbReference type="ARBA" id="ARBA00022448"/>
    </source>
</evidence>
<feature type="transmembrane region" description="Helical" evidence="8">
    <location>
        <begin position="129"/>
        <end position="158"/>
    </location>
</feature>
<keyword evidence="5 8" id="KW-0812">Transmembrane</keyword>
<gene>
    <name evidence="10" type="ORF">RQM65_03695</name>
</gene>
<dbReference type="EMBL" id="JAVTTP010000001">
    <property type="protein sequence ID" value="MDT7827767.1"/>
    <property type="molecule type" value="Genomic_DNA"/>
</dbReference>
<evidence type="ECO:0000256" key="7">
    <source>
        <dbReference type="ARBA" id="ARBA00023136"/>
    </source>
</evidence>
<evidence type="ECO:0000256" key="3">
    <source>
        <dbReference type="ARBA" id="ARBA00022475"/>
    </source>
</evidence>
<feature type="transmembrane region" description="Helical" evidence="8">
    <location>
        <begin position="367"/>
        <end position="388"/>
    </location>
</feature>
<feature type="transmembrane region" description="Helical" evidence="8">
    <location>
        <begin position="12"/>
        <end position="32"/>
    </location>
</feature>
<keyword evidence="11" id="KW-1185">Reference proteome</keyword>
<dbReference type="PANTHER" id="PTHR43357">
    <property type="entry name" value="INNER MEMBRANE ABC TRANSPORTER PERMEASE PROTEIN YDCV"/>
    <property type="match status" value="1"/>
</dbReference>
<feature type="transmembrane region" description="Helical" evidence="8">
    <location>
        <begin position="516"/>
        <end position="537"/>
    </location>
</feature>
<evidence type="ECO:0000313" key="10">
    <source>
        <dbReference type="EMBL" id="MDT7827767.1"/>
    </source>
</evidence>
<keyword evidence="4" id="KW-0997">Cell inner membrane</keyword>
<feature type="transmembrane region" description="Helical" evidence="8">
    <location>
        <begin position="89"/>
        <end position="109"/>
    </location>
</feature>